<organism evidence="2 3">
    <name type="scientific">Hyaloscypha hepaticicola</name>
    <dbReference type="NCBI Taxonomy" id="2082293"/>
    <lineage>
        <taxon>Eukaryota</taxon>
        <taxon>Fungi</taxon>
        <taxon>Dikarya</taxon>
        <taxon>Ascomycota</taxon>
        <taxon>Pezizomycotina</taxon>
        <taxon>Leotiomycetes</taxon>
        <taxon>Helotiales</taxon>
        <taxon>Hyaloscyphaceae</taxon>
        <taxon>Hyaloscypha</taxon>
    </lineage>
</organism>
<feature type="compositionally biased region" description="Polar residues" evidence="1">
    <location>
        <begin position="15"/>
        <end position="26"/>
    </location>
</feature>
<dbReference type="OrthoDB" id="2687452at2759"/>
<evidence type="ECO:0000313" key="2">
    <source>
        <dbReference type="EMBL" id="PMD25388.1"/>
    </source>
</evidence>
<proteinExistence type="predicted"/>
<gene>
    <name evidence="2" type="ORF">NA56DRAFT_564811</name>
</gene>
<sequence>MPHGPYDGNYLPPQQHDSSFGSFQQTENVRHTPSSLGWSQGTELVKLYRFIVPKGKMPYLQLLDEWTPTYETPERVYLDESKGYKKNQFPCQYPGTCTGKQSVFGRPADLERHYKNVHSDSKDTFFCNFTKCPRSQDPFGRKDHYRDHLRDFHKEDIGCAKGEKSFRDKQDKREWHRAQKAWLAERVISSKHWRCARCLFKNYVAQAGWDCLSCKIPCEEARIRARQRLGSDRQTPEDPTEVTMTNGYAPPVPYGSCGTCNGGWVETFGAYVACQLCVPAARAGTPGFQSYDSSGYNPEEYDPARASGY</sequence>
<dbReference type="Proteomes" id="UP000235672">
    <property type="component" value="Unassembled WGS sequence"/>
</dbReference>
<evidence type="ECO:0000313" key="3">
    <source>
        <dbReference type="Proteomes" id="UP000235672"/>
    </source>
</evidence>
<keyword evidence="3" id="KW-1185">Reference proteome</keyword>
<dbReference type="Gene3D" id="3.30.160.60">
    <property type="entry name" value="Classic Zinc Finger"/>
    <property type="match status" value="1"/>
</dbReference>
<evidence type="ECO:0008006" key="4">
    <source>
        <dbReference type="Google" id="ProtNLM"/>
    </source>
</evidence>
<reference evidence="2 3" key="1">
    <citation type="submission" date="2016-05" db="EMBL/GenBank/DDBJ databases">
        <title>A degradative enzymes factory behind the ericoid mycorrhizal symbiosis.</title>
        <authorList>
            <consortium name="DOE Joint Genome Institute"/>
            <person name="Martino E."/>
            <person name="Morin E."/>
            <person name="Grelet G."/>
            <person name="Kuo A."/>
            <person name="Kohler A."/>
            <person name="Daghino S."/>
            <person name="Barry K."/>
            <person name="Choi C."/>
            <person name="Cichocki N."/>
            <person name="Clum A."/>
            <person name="Copeland A."/>
            <person name="Hainaut M."/>
            <person name="Haridas S."/>
            <person name="Labutti K."/>
            <person name="Lindquist E."/>
            <person name="Lipzen A."/>
            <person name="Khouja H.-R."/>
            <person name="Murat C."/>
            <person name="Ohm R."/>
            <person name="Olson A."/>
            <person name="Spatafora J."/>
            <person name="Veneault-Fourrey C."/>
            <person name="Henrissat B."/>
            <person name="Grigoriev I."/>
            <person name="Martin F."/>
            <person name="Perotto S."/>
        </authorList>
    </citation>
    <scope>NUCLEOTIDE SEQUENCE [LARGE SCALE GENOMIC DNA]</scope>
    <source>
        <strain evidence="2 3">UAMH 7357</strain>
    </source>
</reference>
<dbReference type="STRING" id="1745343.A0A2J6QGN7"/>
<dbReference type="AlphaFoldDB" id="A0A2J6QGN7"/>
<evidence type="ECO:0000256" key="1">
    <source>
        <dbReference type="SAM" id="MobiDB-lite"/>
    </source>
</evidence>
<accession>A0A2J6QGN7</accession>
<feature type="region of interest" description="Disordered" evidence="1">
    <location>
        <begin position="1"/>
        <end position="26"/>
    </location>
</feature>
<dbReference type="EMBL" id="KZ613470">
    <property type="protein sequence ID" value="PMD25388.1"/>
    <property type="molecule type" value="Genomic_DNA"/>
</dbReference>
<protein>
    <recommendedName>
        <fullName evidence="4">C2H2-type domain-containing protein</fullName>
    </recommendedName>
</protein>
<name>A0A2J6QGN7_9HELO</name>